<accession>A0A2A7MKI6</accession>
<keyword evidence="1 6" id="KW-0808">Transferase</keyword>
<dbReference type="CDD" id="cd04301">
    <property type="entry name" value="NAT_SF"/>
    <property type="match status" value="1"/>
</dbReference>
<reference evidence="4" key="3">
    <citation type="submission" date="2021-10" db="EMBL/GenBank/DDBJ databases">
        <authorList>
            <person name="Mesa V."/>
        </authorList>
    </citation>
    <scope>NUCLEOTIDE SEQUENCE</scope>
    <source>
        <strain evidence="4">CC3_PB</strain>
    </source>
</reference>
<dbReference type="GeneID" id="68878473"/>
<evidence type="ECO:0000313" key="9">
    <source>
        <dbReference type="Proteomes" id="UP000431451"/>
    </source>
</evidence>
<evidence type="ECO:0000313" key="6">
    <source>
        <dbReference type="EMBL" id="PEG32013.1"/>
    </source>
</evidence>
<name>A0A2A7MKI6_9CLOT</name>
<dbReference type="Proteomes" id="UP000220840">
    <property type="component" value="Unassembled WGS sequence"/>
</dbReference>
<keyword evidence="8" id="KW-1185">Reference proteome</keyword>
<dbReference type="EMBL" id="CAMTCP010000018">
    <property type="protein sequence ID" value="CAI3540057.1"/>
    <property type="molecule type" value="Genomic_DNA"/>
</dbReference>
<keyword evidence="2 7" id="KW-0012">Acyltransferase</keyword>
<dbReference type="InterPro" id="IPR000182">
    <property type="entry name" value="GNAT_dom"/>
</dbReference>
<dbReference type="EMBL" id="PDCJ01000001">
    <property type="protein sequence ID" value="PEG32013.1"/>
    <property type="molecule type" value="Genomic_DNA"/>
</dbReference>
<dbReference type="RefSeq" id="WP_058296160.1">
    <property type="nucleotide sequence ID" value="NZ_CAKJVD010000030.1"/>
</dbReference>
<dbReference type="SUPFAM" id="SSF55729">
    <property type="entry name" value="Acyl-CoA N-acyltransferases (Nat)"/>
    <property type="match status" value="1"/>
</dbReference>
<dbReference type="GO" id="GO:0016747">
    <property type="term" value="F:acyltransferase activity, transferring groups other than amino-acyl groups"/>
    <property type="evidence" value="ECO:0007669"/>
    <property type="project" value="InterPro"/>
</dbReference>
<proteinExistence type="predicted"/>
<feature type="domain" description="N-acetyltransferase" evidence="3">
    <location>
        <begin position="4"/>
        <end position="143"/>
    </location>
</feature>
<organism evidence="6 8">
    <name type="scientific">Clostridium neonatale</name>
    <dbReference type="NCBI Taxonomy" id="137838"/>
    <lineage>
        <taxon>Bacteria</taxon>
        <taxon>Bacillati</taxon>
        <taxon>Bacillota</taxon>
        <taxon>Clostridia</taxon>
        <taxon>Eubacteriales</taxon>
        <taxon>Clostridiaceae</taxon>
        <taxon>Clostridium</taxon>
    </lineage>
</organism>
<dbReference type="Proteomes" id="UP001189143">
    <property type="component" value="Unassembled WGS sequence"/>
</dbReference>
<evidence type="ECO:0000256" key="2">
    <source>
        <dbReference type="ARBA" id="ARBA00023315"/>
    </source>
</evidence>
<dbReference type="STRING" id="137838.GCA_001458595_03478"/>
<dbReference type="EMBL" id="CAKJVE010000004">
    <property type="protein sequence ID" value="CAG9705917.1"/>
    <property type="molecule type" value="Genomic_DNA"/>
</dbReference>
<dbReference type="EC" id="2.3.1.-" evidence="7"/>
<dbReference type="AlphaFoldDB" id="A0A2A7MKI6"/>
<dbReference type="Pfam" id="PF00583">
    <property type="entry name" value="Acetyltransf_1"/>
    <property type="match status" value="1"/>
</dbReference>
<dbReference type="PANTHER" id="PTHR43420">
    <property type="entry name" value="ACETYLTRANSFERASE"/>
    <property type="match status" value="1"/>
</dbReference>
<dbReference type="OrthoDB" id="9127144at2"/>
<dbReference type="Gene3D" id="3.40.630.30">
    <property type="match status" value="1"/>
</dbReference>
<dbReference type="Proteomes" id="UP000789738">
    <property type="component" value="Unassembled WGS sequence"/>
</dbReference>
<evidence type="ECO:0000256" key="1">
    <source>
        <dbReference type="ARBA" id="ARBA00022679"/>
    </source>
</evidence>
<evidence type="ECO:0000259" key="3">
    <source>
        <dbReference type="PROSITE" id="PS51186"/>
    </source>
</evidence>
<protein>
    <submittedName>
        <fullName evidence="4 7">Acetyltransferase</fullName>
        <ecNumber evidence="7">2.3.1.-</ecNumber>
    </submittedName>
    <submittedName>
        <fullName evidence="6">N-acetyltransferase</fullName>
    </submittedName>
</protein>
<evidence type="ECO:0000313" key="5">
    <source>
        <dbReference type="EMBL" id="CAI3540057.1"/>
    </source>
</evidence>
<dbReference type="InterPro" id="IPR016181">
    <property type="entry name" value="Acyl_CoA_acyltransferase"/>
</dbReference>
<gene>
    <name evidence="7" type="primary">yjbC</name>
    <name evidence="5" type="ORF">CNEO2_1160005</name>
    <name evidence="4" type="ORF">CNEO_42172</name>
    <name evidence="7" type="ORF">CNEONATNEC25_03015</name>
    <name evidence="6" type="ORF">CQ394_10010</name>
</gene>
<reference evidence="5" key="4">
    <citation type="submission" date="2022-10" db="EMBL/GenBank/DDBJ databases">
        <authorList>
            <person name="Aires J."/>
            <person name="Mesa V."/>
        </authorList>
    </citation>
    <scope>NUCLEOTIDE SEQUENCE</scope>
    <source>
        <strain evidence="5">Clostridium neonatale JD116</strain>
    </source>
</reference>
<dbReference type="InterPro" id="IPR050680">
    <property type="entry name" value="YpeA/RimI_acetyltransf"/>
</dbReference>
<reference evidence="6 8" key="1">
    <citation type="submission" date="2017-10" db="EMBL/GenBank/DDBJ databases">
        <title>Effective Description of Clostridium neonatale sp. nov. linked to necrotizing enterocolitis in neonates and a clarification of species assignable to the genus Clostridium (Prazmowski 1880) emend. Lawson and Rainey 2016.</title>
        <authorList>
            <person name="Bernard K."/>
            <person name="Burdz T."/>
            <person name="Wiebe D."/>
            <person name="Balcewich B."/>
            <person name="Alfa M."/>
            <person name="Bernier A.-M."/>
        </authorList>
    </citation>
    <scope>NUCLEOTIDE SEQUENCE [LARGE SCALE GENOMIC DNA]</scope>
    <source>
        <strain evidence="6 8">LCDC99A005</strain>
    </source>
</reference>
<evidence type="ECO:0000313" key="8">
    <source>
        <dbReference type="Proteomes" id="UP000220840"/>
    </source>
</evidence>
<evidence type="ECO:0000313" key="4">
    <source>
        <dbReference type="EMBL" id="CAG9705917.1"/>
    </source>
</evidence>
<sequence length="179" mass="21679">MNSYNLTNINHEDFNSFYELMSEAFPPIERRKLENQKKLLENDFYNIVGYKENDRVIAFIASWEFENFNFIEHFAVDNSYRGNGIGSKILKQYLNKYKNKPVFLEVEYPEDNYSKRRIEFYKRLGFSLNDYEYVQPPLEKGNELLPLKIMSYPKESDNKQLNRFRNNVYKHVYKCIEDN</sequence>
<dbReference type="PROSITE" id="PS51186">
    <property type="entry name" value="GNAT"/>
    <property type="match status" value="1"/>
</dbReference>
<dbReference type="Proteomes" id="UP000431451">
    <property type="component" value="Unassembled WGS sequence"/>
</dbReference>
<evidence type="ECO:0000313" key="7">
    <source>
        <dbReference type="EMBL" id="VCT85414.1"/>
    </source>
</evidence>
<dbReference type="EMBL" id="UWJD01000002">
    <property type="protein sequence ID" value="VCT85414.1"/>
    <property type="molecule type" value="Genomic_DNA"/>
</dbReference>
<reference evidence="7 9" key="2">
    <citation type="submission" date="2018-06" db="EMBL/GenBank/DDBJ databases">
        <authorList>
            <consortium name="IHU Genomes"/>
        </authorList>
    </citation>
    <scope>NUCLEOTIDE SEQUENCE [LARGE SCALE GENOMIC DNA]</scope>
    <source>
        <strain evidence="7 9">NEC25</strain>
    </source>
</reference>